<dbReference type="EMBL" id="JAUSTI010000005">
    <property type="protein sequence ID" value="MDQ0170661.1"/>
    <property type="molecule type" value="Genomic_DNA"/>
</dbReference>
<proteinExistence type="predicted"/>
<evidence type="ECO:0000313" key="2">
    <source>
        <dbReference type="Proteomes" id="UP001233836"/>
    </source>
</evidence>
<sequence length="84" mass="9481">MITELQRQDFDKVQHIINTCSTLEVRAVVSGYNPGRIYVDDISNITAALVWIQGQSGFQLIGDPQSEPFMKELPAFMTTHIEPE</sequence>
<name>A0ABT9WBN0_9BACL</name>
<evidence type="ECO:0008006" key="3">
    <source>
        <dbReference type="Google" id="ProtNLM"/>
    </source>
</evidence>
<evidence type="ECO:0000313" key="1">
    <source>
        <dbReference type="EMBL" id="MDQ0170661.1"/>
    </source>
</evidence>
<protein>
    <recommendedName>
        <fullName evidence="3">GNAT family N-acetyltransferase</fullName>
    </recommendedName>
</protein>
<comment type="caution">
    <text evidence="1">The sequence shown here is derived from an EMBL/GenBank/DDBJ whole genome shotgun (WGS) entry which is preliminary data.</text>
</comment>
<dbReference type="RefSeq" id="WP_307215401.1">
    <property type="nucleotide sequence ID" value="NZ_JAUSTI010000005.1"/>
</dbReference>
<dbReference type="Proteomes" id="UP001233836">
    <property type="component" value="Unassembled WGS sequence"/>
</dbReference>
<keyword evidence="2" id="KW-1185">Reference proteome</keyword>
<organism evidence="1 2">
    <name type="scientific">Paenibacillus tundrae</name>
    <dbReference type="NCBI Taxonomy" id="528187"/>
    <lineage>
        <taxon>Bacteria</taxon>
        <taxon>Bacillati</taxon>
        <taxon>Bacillota</taxon>
        <taxon>Bacilli</taxon>
        <taxon>Bacillales</taxon>
        <taxon>Paenibacillaceae</taxon>
        <taxon>Paenibacillus</taxon>
    </lineage>
</organism>
<reference evidence="1 2" key="1">
    <citation type="submission" date="2023-07" db="EMBL/GenBank/DDBJ databases">
        <title>Sorghum-associated microbial communities from plants grown in Nebraska, USA.</title>
        <authorList>
            <person name="Schachtman D."/>
        </authorList>
    </citation>
    <scope>NUCLEOTIDE SEQUENCE [LARGE SCALE GENOMIC DNA]</scope>
    <source>
        <strain evidence="1 2">DS1314</strain>
    </source>
</reference>
<accession>A0ABT9WBN0</accession>
<gene>
    <name evidence="1" type="ORF">J2T19_002109</name>
</gene>